<dbReference type="InterPro" id="IPR027417">
    <property type="entry name" value="P-loop_NTPase"/>
</dbReference>
<dbReference type="SUPFAM" id="SSF52540">
    <property type="entry name" value="P-loop containing nucleoside triphosphate hydrolases"/>
    <property type="match status" value="1"/>
</dbReference>
<name>A0ABR1GCN6_AURAN</name>
<comment type="caution">
    <text evidence="1">The sequence shown here is derived from an EMBL/GenBank/DDBJ whole genome shotgun (WGS) entry which is preliminary data.</text>
</comment>
<dbReference type="EMBL" id="JBBJCI010000034">
    <property type="protein sequence ID" value="KAK7253754.1"/>
    <property type="molecule type" value="Genomic_DNA"/>
</dbReference>
<evidence type="ECO:0000313" key="2">
    <source>
        <dbReference type="Proteomes" id="UP001363151"/>
    </source>
</evidence>
<dbReference type="Proteomes" id="UP001363151">
    <property type="component" value="Unassembled WGS sequence"/>
</dbReference>
<organism evidence="1 2">
    <name type="scientific">Aureococcus anophagefferens</name>
    <name type="common">Harmful bloom alga</name>
    <dbReference type="NCBI Taxonomy" id="44056"/>
    <lineage>
        <taxon>Eukaryota</taxon>
        <taxon>Sar</taxon>
        <taxon>Stramenopiles</taxon>
        <taxon>Ochrophyta</taxon>
        <taxon>Pelagophyceae</taxon>
        <taxon>Pelagomonadales</taxon>
        <taxon>Pelagomonadaceae</taxon>
        <taxon>Aureococcus</taxon>
    </lineage>
</organism>
<protein>
    <recommendedName>
        <fullName evidence="3">Sulfotransferase domain-containing protein</fullName>
    </recommendedName>
</protein>
<evidence type="ECO:0000313" key="1">
    <source>
        <dbReference type="EMBL" id="KAK7253754.1"/>
    </source>
</evidence>
<dbReference type="Gene3D" id="3.40.50.300">
    <property type="entry name" value="P-loop containing nucleotide triphosphate hydrolases"/>
    <property type="match status" value="1"/>
</dbReference>
<sequence length="326" mass="35023">MALGAPLALNASQTPSLFIPGIDKGGTSEAYLALLDAAPFVEGATKEPGCLYQRDVAGCYRRSFPGGGASVDATPNYAWAYLVDAASLARAAAPKAVSIFFLRRPAKRIRSLHNYWRADARIGARLGAAVDAHARVRVELDYLKTPASARLLGTLLGPAPTHAAYAALCRGLGPWIAAERPASCAAVTGPGSVDRGAGTSPSCPVHVPFLATTLYYALLKNWLAHYDADDVAVLESESYWRDPQLLLRLFPGRFDRRRLHANEAAYRTPPLSPALEAELEAFFEAPNAALRGLLAAWPSEHARVAPDPNAPGTWWREVPHRGVIKP</sequence>
<evidence type="ECO:0008006" key="3">
    <source>
        <dbReference type="Google" id="ProtNLM"/>
    </source>
</evidence>
<keyword evidence="2" id="KW-1185">Reference proteome</keyword>
<gene>
    <name evidence="1" type="ORF">SO694_00002522</name>
</gene>
<reference evidence="1 2" key="1">
    <citation type="submission" date="2024-03" db="EMBL/GenBank/DDBJ databases">
        <title>Aureococcus anophagefferens CCMP1851 and Kratosvirus quantuckense: Draft genome of a second virus-susceptible host strain in the model system.</title>
        <authorList>
            <person name="Chase E."/>
            <person name="Truchon A.R."/>
            <person name="Schepens W."/>
            <person name="Wilhelm S.W."/>
        </authorList>
    </citation>
    <scope>NUCLEOTIDE SEQUENCE [LARGE SCALE GENOMIC DNA]</scope>
    <source>
        <strain evidence="1 2">CCMP1851</strain>
    </source>
</reference>
<accession>A0ABR1GCN6</accession>
<proteinExistence type="predicted"/>